<dbReference type="EMBL" id="CP039291">
    <property type="protein sequence ID" value="QCB94100.1"/>
    <property type="molecule type" value="Genomic_DNA"/>
</dbReference>
<gene>
    <name evidence="2" type="ORF">E5225_11525</name>
</gene>
<feature type="transmembrane region" description="Helical" evidence="1">
    <location>
        <begin position="230"/>
        <end position="253"/>
    </location>
</feature>
<reference evidence="2 3" key="1">
    <citation type="submission" date="2019-04" db="EMBL/GenBank/DDBJ databases">
        <title>Isolation and identification of Cellulomonas shaoxiangyii sp. Nov. isolated from feces of the Tibetan antelopes (Pantholops hodgsonii) in the Qinghai-Tibet plateau of China.</title>
        <authorList>
            <person name="Tian Z."/>
        </authorList>
    </citation>
    <scope>NUCLEOTIDE SEQUENCE [LARGE SCALE GENOMIC DNA]</scope>
    <source>
        <strain evidence="2 3">Z28</strain>
    </source>
</reference>
<keyword evidence="1" id="KW-0812">Transmembrane</keyword>
<accession>A0A4P7SJ46</accession>
<keyword evidence="1" id="KW-1133">Transmembrane helix</keyword>
<proteinExistence type="predicted"/>
<protein>
    <submittedName>
        <fullName evidence="2">Uncharacterized protein</fullName>
    </submittedName>
</protein>
<feature type="transmembrane region" description="Helical" evidence="1">
    <location>
        <begin position="273"/>
        <end position="297"/>
    </location>
</feature>
<dbReference type="Proteomes" id="UP000296469">
    <property type="component" value="Chromosome"/>
</dbReference>
<feature type="transmembrane region" description="Helical" evidence="1">
    <location>
        <begin position="55"/>
        <end position="78"/>
    </location>
</feature>
<dbReference type="AlphaFoldDB" id="A0A4P7SJ46"/>
<dbReference type="RefSeq" id="WP_135973971.1">
    <property type="nucleotide sequence ID" value="NZ_CP039291.1"/>
</dbReference>
<evidence type="ECO:0000256" key="1">
    <source>
        <dbReference type="SAM" id="Phobius"/>
    </source>
</evidence>
<feature type="transmembrane region" description="Helical" evidence="1">
    <location>
        <begin position="85"/>
        <end position="105"/>
    </location>
</feature>
<keyword evidence="3" id="KW-1185">Reference proteome</keyword>
<keyword evidence="1" id="KW-0472">Membrane</keyword>
<sequence>MSGHLLLVLVVLLGTALALAVVVGLVAASRTAGEPPGTVDVARAPAAYRHARRHAGVVAVVAWAALLVVALTGPVLAAHGRWQGVLLGSIPAAAGLAFLLVGAVGERTWPRPDGTVRRAPLRPRRVADVAPPALRRLTWAWTGGLALATLAFGATAGPDGRSVALTYAAGHSAAAGPYPGWTYGVPLTLAALLVLGAGEGVLRLVTARPVVAATTQDDDARLRRASARRLLAGTQLVLGGTLAGVLGAGGAALRSVGRAHEYAADGVAYSLGAPWVVAAGTAALVAGLAVGVTALVVAARALHRAARDAGAPVVPVPVPVPRLP</sequence>
<evidence type="ECO:0000313" key="3">
    <source>
        <dbReference type="Proteomes" id="UP000296469"/>
    </source>
</evidence>
<feature type="transmembrane region" description="Helical" evidence="1">
    <location>
        <begin position="138"/>
        <end position="157"/>
    </location>
</feature>
<name>A0A4P7SJ46_9CELL</name>
<organism evidence="2 3">
    <name type="scientific">Cellulomonas shaoxiangyii</name>
    <dbReference type="NCBI Taxonomy" id="2566013"/>
    <lineage>
        <taxon>Bacteria</taxon>
        <taxon>Bacillati</taxon>
        <taxon>Actinomycetota</taxon>
        <taxon>Actinomycetes</taxon>
        <taxon>Micrococcales</taxon>
        <taxon>Cellulomonadaceae</taxon>
        <taxon>Cellulomonas</taxon>
    </lineage>
</organism>
<evidence type="ECO:0000313" key="2">
    <source>
        <dbReference type="EMBL" id="QCB94100.1"/>
    </source>
</evidence>
<dbReference type="KEGG" id="celz:E5225_11525"/>